<evidence type="ECO:0000256" key="1">
    <source>
        <dbReference type="SAM" id="Phobius"/>
    </source>
</evidence>
<dbReference type="EMBL" id="AP026709">
    <property type="protein sequence ID" value="BDQ36277.1"/>
    <property type="molecule type" value="Genomic_DNA"/>
</dbReference>
<reference evidence="2 3" key="1">
    <citation type="submission" date="2022-08" db="EMBL/GenBank/DDBJ databases">
        <title>Genome Sequence of the sulphate-reducing bacterium, Pseudodesulfovibrio sp. SYK.</title>
        <authorList>
            <person name="Kondo R."/>
            <person name="Kataoka T."/>
        </authorList>
    </citation>
    <scope>NUCLEOTIDE SEQUENCE [LARGE SCALE GENOMIC DNA]</scope>
    <source>
        <strain evidence="2 3">SYK</strain>
    </source>
</reference>
<feature type="transmembrane region" description="Helical" evidence="1">
    <location>
        <begin position="57"/>
        <end position="79"/>
    </location>
</feature>
<organism evidence="2 3">
    <name type="scientific">Pseudodesulfovibrio nedwellii</name>
    <dbReference type="NCBI Taxonomy" id="2973072"/>
    <lineage>
        <taxon>Bacteria</taxon>
        <taxon>Pseudomonadati</taxon>
        <taxon>Thermodesulfobacteriota</taxon>
        <taxon>Desulfovibrionia</taxon>
        <taxon>Desulfovibrionales</taxon>
        <taxon>Desulfovibrionaceae</taxon>
    </lineage>
</organism>
<keyword evidence="1" id="KW-1133">Transmembrane helix</keyword>
<protein>
    <submittedName>
        <fullName evidence="2">Uncharacterized protein</fullName>
    </submittedName>
</protein>
<sequence>MGVLFASMPLAWLGARVEMMIRDQEQGSYNRLLNWARNPETHNLPATLIMKSMARTFVMSGLSFFIAILVIKQCMQLIFSVYPGFLTSIDITWAHLWVAATLGGLMALRVKRAYAVLTTGISLFVLFLVWSRF</sequence>
<keyword evidence="1" id="KW-0812">Transmembrane</keyword>
<gene>
    <name evidence="2" type="ORF">SYK_06370</name>
</gene>
<proteinExistence type="predicted"/>
<accession>A0ABM8AXN8</accession>
<evidence type="ECO:0000313" key="3">
    <source>
        <dbReference type="Proteomes" id="UP001317742"/>
    </source>
</evidence>
<name>A0ABM8AXN8_9BACT</name>
<keyword evidence="3" id="KW-1185">Reference proteome</keyword>
<evidence type="ECO:0000313" key="2">
    <source>
        <dbReference type="EMBL" id="BDQ36277.1"/>
    </source>
</evidence>
<keyword evidence="1" id="KW-0472">Membrane</keyword>
<feature type="transmembrane region" description="Helical" evidence="1">
    <location>
        <begin position="113"/>
        <end position="130"/>
    </location>
</feature>
<dbReference type="Proteomes" id="UP001317742">
    <property type="component" value="Chromosome"/>
</dbReference>